<dbReference type="EMBL" id="KI658046">
    <property type="protein sequence ID" value="ETN84007.1"/>
    <property type="molecule type" value="Genomic_DNA"/>
</dbReference>
<dbReference type="OrthoDB" id="442176at2759"/>
<reference evidence="2" key="1">
    <citation type="journal article" date="2014" name="Nat. Genet.">
        <title>Genome of the human hookworm Necator americanus.</title>
        <authorList>
            <person name="Tang Y.T."/>
            <person name="Gao X."/>
            <person name="Rosa B.A."/>
            <person name="Abubucker S."/>
            <person name="Hallsworth-Pepin K."/>
            <person name="Martin J."/>
            <person name="Tyagi R."/>
            <person name="Heizer E."/>
            <person name="Zhang X."/>
            <person name="Bhonagiri-Palsikar V."/>
            <person name="Minx P."/>
            <person name="Warren W.C."/>
            <person name="Wang Q."/>
            <person name="Zhan B."/>
            <person name="Hotez P.J."/>
            <person name="Sternberg P.W."/>
            <person name="Dougall A."/>
            <person name="Gaze S.T."/>
            <person name="Mulvenna J."/>
            <person name="Sotillo J."/>
            <person name="Ranganathan S."/>
            <person name="Rabelo E.M."/>
            <person name="Wilson R.K."/>
            <person name="Felgner P.L."/>
            <person name="Bethony J."/>
            <person name="Hawdon J.M."/>
            <person name="Gasser R.B."/>
            <person name="Loukas A."/>
            <person name="Mitreva M."/>
        </authorList>
    </citation>
    <scope>NUCLEOTIDE SEQUENCE [LARGE SCALE GENOMIC DNA]</scope>
</reference>
<dbReference type="GeneID" id="25347134"/>
<dbReference type="CTD" id="25347134"/>
<accession>W2TSJ7</accession>
<keyword evidence="2" id="KW-1185">Reference proteome</keyword>
<gene>
    <name evidence="1" type="ORF">NECAME_07103</name>
</gene>
<evidence type="ECO:0000313" key="2">
    <source>
        <dbReference type="Proteomes" id="UP000053676"/>
    </source>
</evidence>
<dbReference type="KEGG" id="nai:NECAME_07103"/>
<sequence>MKEIKCARMVKSVNMALILDYDEKTLREHMEKRGMGMEIIDQRIKNDKVRLCTARSTVVTIQNMKFPAALPYPLTPSRPHWLPCIRMEKR</sequence>
<name>W2TSJ7_NECAM</name>
<protein>
    <submittedName>
        <fullName evidence="1">Uncharacterized protein</fullName>
    </submittedName>
</protein>
<dbReference type="Proteomes" id="UP000053676">
    <property type="component" value="Unassembled WGS sequence"/>
</dbReference>
<dbReference type="AlphaFoldDB" id="W2TSJ7"/>
<proteinExistence type="predicted"/>
<organism evidence="1 2">
    <name type="scientific">Necator americanus</name>
    <name type="common">Human hookworm</name>
    <dbReference type="NCBI Taxonomy" id="51031"/>
    <lineage>
        <taxon>Eukaryota</taxon>
        <taxon>Metazoa</taxon>
        <taxon>Ecdysozoa</taxon>
        <taxon>Nematoda</taxon>
        <taxon>Chromadorea</taxon>
        <taxon>Rhabditida</taxon>
        <taxon>Rhabditina</taxon>
        <taxon>Rhabditomorpha</taxon>
        <taxon>Strongyloidea</taxon>
        <taxon>Ancylostomatidae</taxon>
        <taxon>Bunostominae</taxon>
        <taxon>Necator</taxon>
    </lineage>
</organism>
<dbReference type="STRING" id="51031.W2TSJ7"/>
<evidence type="ECO:0000313" key="1">
    <source>
        <dbReference type="EMBL" id="ETN84007.1"/>
    </source>
</evidence>